<dbReference type="EMBL" id="VSSQ01011179">
    <property type="protein sequence ID" value="MPM46190.1"/>
    <property type="molecule type" value="Genomic_DNA"/>
</dbReference>
<dbReference type="AlphaFoldDB" id="A0A644ZZ00"/>
<feature type="domain" description="Metallo-beta-lactamase" evidence="1">
    <location>
        <begin position="12"/>
        <end position="213"/>
    </location>
</feature>
<reference evidence="2" key="1">
    <citation type="submission" date="2019-08" db="EMBL/GenBank/DDBJ databases">
        <authorList>
            <person name="Kucharzyk K."/>
            <person name="Murdoch R.W."/>
            <person name="Higgins S."/>
            <person name="Loffler F."/>
        </authorList>
    </citation>
    <scope>NUCLEOTIDE SEQUENCE</scope>
</reference>
<sequence>MEIRVHEIGSYVVRNYVLEAPAGWIVIDTGYRDDEAVFCERFEKLAPLDQIKYVFLTHAHDDHAGFLSSLLGRTNAALVLHESAVPQLATGKNATPPGAGYSSRLASSFALVKKEFGYPPLVPDERAILLHSEADQPFLALGLPLRVVFLPGHTADSIALFDEETRILYCGDAAMNAVISRARHTIWIEDPAEFGRSWDKMIALEPRMIFPSHGNPFLPKDLVKYRHFLDRRKLIQPKAR</sequence>
<keyword evidence="2" id="KW-0378">Hydrolase</keyword>
<dbReference type="InterPro" id="IPR036866">
    <property type="entry name" value="RibonucZ/Hydroxyglut_hydro"/>
</dbReference>
<dbReference type="Gene3D" id="3.60.15.10">
    <property type="entry name" value="Ribonuclease Z/Hydroxyacylglutathione hydrolase-like"/>
    <property type="match status" value="1"/>
</dbReference>
<dbReference type="InterPro" id="IPR050855">
    <property type="entry name" value="NDM-1-like"/>
</dbReference>
<dbReference type="EC" id="3.1.2.6" evidence="2"/>
<protein>
    <submittedName>
        <fullName evidence="2">Hydroxyacylglutathione hydrolase</fullName>
        <ecNumber evidence="2">3.1.2.6</ecNumber>
    </submittedName>
</protein>
<dbReference type="SUPFAM" id="SSF56281">
    <property type="entry name" value="Metallo-hydrolase/oxidoreductase"/>
    <property type="match status" value="1"/>
</dbReference>
<dbReference type="PANTHER" id="PTHR42951">
    <property type="entry name" value="METALLO-BETA-LACTAMASE DOMAIN-CONTAINING"/>
    <property type="match status" value="1"/>
</dbReference>
<dbReference type="PANTHER" id="PTHR42951:SF17">
    <property type="entry name" value="METALLO-BETA-LACTAMASE DOMAIN-CONTAINING PROTEIN"/>
    <property type="match status" value="1"/>
</dbReference>
<dbReference type="SMART" id="SM00849">
    <property type="entry name" value="Lactamase_B"/>
    <property type="match status" value="1"/>
</dbReference>
<comment type="caution">
    <text evidence="2">The sequence shown here is derived from an EMBL/GenBank/DDBJ whole genome shotgun (WGS) entry which is preliminary data.</text>
</comment>
<accession>A0A644ZZ00</accession>
<dbReference type="InterPro" id="IPR001279">
    <property type="entry name" value="Metallo-B-lactamas"/>
</dbReference>
<dbReference type="Pfam" id="PF00753">
    <property type="entry name" value="Lactamase_B"/>
    <property type="match status" value="1"/>
</dbReference>
<dbReference type="GO" id="GO:0004416">
    <property type="term" value="F:hydroxyacylglutathione hydrolase activity"/>
    <property type="evidence" value="ECO:0007669"/>
    <property type="project" value="UniProtKB-EC"/>
</dbReference>
<proteinExistence type="predicted"/>
<evidence type="ECO:0000259" key="1">
    <source>
        <dbReference type="SMART" id="SM00849"/>
    </source>
</evidence>
<evidence type="ECO:0000313" key="2">
    <source>
        <dbReference type="EMBL" id="MPM46190.1"/>
    </source>
</evidence>
<name>A0A644ZZ00_9ZZZZ</name>
<organism evidence="2">
    <name type="scientific">bioreactor metagenome</name>
    <dbReference type="NCBI Taxonomy" id="1076179"/>
    <lineage>
        <taxon>unclassified sequences</taxon>
        <taxon>metagenomes</taxon>
        <taxon>ecological metagenomes</taxon>
    </lineage>
</organism>
<gene>
    <name evidence="2" type="primary">gloB_35</name>
    <name evidence="2" type="ORF">SDC9_92888</name>
</gene>